<name>A0A7C9ECM8_OPUST</name>
<reference evidence="1" key="2">
    <citation type="submission" date="2020-07" db="EMBL/GenBank/DDBJ databases">
        <authorList>
            <person name="Vera ALvarez R."/>
            <person name="Arias-Moreno D.M."/>
            <person name="Jimenez-Jacinto V."/>
            <person name="Jimenez-Bremont J.F."/>
            <person name="Swaminathan K."/>
            <person name="Moose S.P."/>
            <person name="Guerrero-Gonzalez M.L."/>
            <person name="Marino-Ramirez L."/>
            <person name="Landsman D."/>
            <person name="Rodriguez-Kessler M."/>
            <person name="Delgado-Sanchez P."/>
        </authorList>
    </citation>
    <scope>NUCLEOTIDE SEQUENCE</scope>
    <source>
        <tissue evidence="1">Cladode</tissue>
    </source>
</reference>
<dbReference type="AlphaFoldDB" id="A0A7C9ECM8"/>
<organism evidence="1">
    <name type="scientific">Opuntia streptacantha</name>
    <name type="common">Prickly pear cactus</name>
    <name type="synonym">Opuntia cardona</name>
    <dbReference type="NCBI Taxonomy" id="393608"/>
    <lineage>
        <taxon>Eukaryota</taxon>
        <taxon>Viridiplantae</taxon>
        <taxon>Streptophyta</taxon>
        <taxon>Embryophyta</taxon>
        <taxon>Tracheophyta</taxon>
        <taxon>Spermatophyta</taxon>
        <taxon>Magnoliopsida</taxon>
        <taxon>eudicotyledons</taxon>
        <taxon>Gunneridae</taxon>
        <taxon>Pentapetalae</taxon>
        <taxon>Caryophyllales</taxon>
        <taxon>Cactineae</taxon>
        <taxon>Cactaceae</taxon>
        <taxon>Opuntioideae</taxon>
        <taxon>Opuntia</taxon>
    </lineage>
</organism>
<sequence length="165" mass="18528">MKTFKAWLPLWWAEISSFDRAIIWAWPAIIAFHVTKLLVSISSNNLCAASTNPHFRYRYIIEFVISRFPWKPSLMLKECVCLPTSKACSPQHKLKMVVNVNSLSSTSSESISIKYLRPISGSPLSLQAEITAVHDITSLSPILRKASTAKPKLPVMSPVQPKTFL</sequence>
<protein>
    <submittedName>
        <fullName evidence="1">Uncharacterized protein</fullName>
    </submittedName>
</protein>
<evidence type="ECO:0000313" key="1">
    <source>
        <dbReference type="EMBL" id="MBA4658349.1"/>
    </source>
</evidence>
<dbReference type="EMBL" id="GISG01200114">
    <property type="protein sequence ID" value="MBA4658349.1"/>
    <property type="molecule type" value="Transcribed_RNA"/>
</dbReference>
<accession>A0A7C9ECM8</accession>
<proteinExistence type="predicted"/>
<reference evidence="1" key="1">
    <citation type="journal article" date="2013" name="J. Plant Res.">
        <title>Effect of fungi and light on seed germination of three Opuntia species from semiarid lands of central Mexico.</title>
        <authorList>
            <person name="Delgado-Sanchez P."/>
            <person name="Jimenez-Bremont J.F."/>
            <person name="Guerrero-Gonzalez Mde L."/>
            <person name="Flores J."/>
        </authorList>
    </citation>
    <scope>NUCLEOTIDE SEQUENCE</scope>
    <source>
        <tissue evidence="1">Cladode</tissue>
    </source>
</reference>